<feature type="modified residue" description="4-aspartylphosphate" evidence="1">
    <location>
        <position position="76"/>
    </location>
</feature>
<dbReference type="InterPro" id="IPR001789">
    <property type="entry name" value="Sig_transdc_resp-reg_receiver"/>
</dbReference>
<dbReference type="Pfam" id="PF00072">
    <property type="entry name" value="Response_reg"/>
    <property type="match status" value="1"/>
</dbReference>
<dbReference type="Proteomes" id="UP000232883">
    <property type="component" value="Chromosome"/>
</dbReference>
<dbReference type="GO" id="GO:0000160">
    <property type="term" value="P:phosphorelay signal transduction system"/>
    <property type="evidence" value="ECO:0007669"/>
    <property type="project" value="InterPro"/>
</dbReference>
<proteinExistence type="predicted"/>
<dbReference type="RefSeq" id="WP_100987536.1">
    <property type="nucleotide sequence ID" value="NZ_CP025096.1"/>
</dbReference>
<keyword evidence="4" id="KW-1185">Reference proteome</keyword>
<dbReference type="EMBL" id="CP025096">
    <property type="protein sequence ID" value="AUD01816.1"/>
    <property type="molecule type" value="Genomic_DNA"/>
</dbReference>
<dbReference type="OrthoDB" id="958605at2"/>
<keyword evidence="1" id="KW-0597">Phosphoprotein</keyword>
<evidence type="ECO:0000259" key="2">
    <source>
        <dbReference type="PROSITE" id="PS50110"/>
    </source>
</evidence>
<dbReference type="InterPro" id="IPR011006">
    <property type="entry name" value="CheY-like_superfamily"/>
</dbReference>
<dbReference type="SMART" id="SM00448">
    <property type="entry name" value="REC"/>
    <property type="match status" value="1"/>
</dbReference>
<evidence type="ECO:0000313" key="3">
    <source>
        <dbReference type="EMBL" id="AUD01816.1"/>
    </source>
</evidence>
<organism evidence="3 4">
    <name type="scientific">Spirosoma pollinicola</name>
    <dbReference type="NCBI Taxonomy" id="2057025"/>
    <lineage>
        <taxon>Bacteria</taxon>
        <taxon>Pseudomonadati</taxon>
        <taxon>Bacteroidota</taxon>
        <taxon>Cytophagia</taxon>
        <taxon>Cytophagales</taxon>
        <taxon>Cytophagaceae</taxon>
        <taxon>Spirosoma</taxon>
    </lineage>
</organism>
<accession>A0A2K8YW18</accession>
<feature type="domain" description="Response regulatory" evidence="2">
    <location>
        <begin position="19"/>
        <end position="145"/>
    </location>
</feature>
<dbReference type="InterPro" id="IPR052893">
    <property type="entry name" value="TCS_response_regulator"/>
</dbReference>
<sequence>MNEYDNSQTTVRRNLRRAKILLVEDNPDHQLLIRTILRTLMPEVELLTAATVEEALAQLAACSSLPSPFPRLILLDVYLPSCDDGWTLLRHLKEPTSVFRLIPVTLLSQSDKSADIQTAYQLGANSYIVKPVDLSQWQAYFESLQQYWLHTVTLPLLGQTQRS</sequence>
<dbReference type="KEGG" id="spir:CWM47_08275"/>
<evidence type="ECO:0000256" key="1">
    <source>
        <dbReference type="PROSITE-ProRule" id="PRU00169"/>
    </source>
</evidence>
<reference evidence="3 4" key="1">
    <citation type="submission" date="2017-11" db="EMBL/GenBank/DDBJ databases">
        <title>Taxonomic description and genome sequences of Spirosoma HA7 sp. nov., isolated from pollen microhabitat of Corylus avellana.</title>
        <authorList>
            <person name="Ambika Manirajan B."/>
            <person name="Suarez C."/>
            <person name="Ratering S."/>
            <person name="Geissler-Plaum R."/>
            <person name="Cardinale M."/>
            <person name="Sylvia S."/>
        </authorList>
    </citation>
    <scope>NUCLEOTIDE SEQUENCE [LARGE SCALE GENOMIC DNA]</scope>
    <source>
        <strain evidence="3 4">HA7</strain>
    </source>
</reference>
<dbReference type="PANTHER" id="PTHR44520">
    <property type="entry name" value="RESPONSE REGULATOR RCP1-RELATED"/>
    <property type="match status" value="1"/>
</dbReference>
<name>A0A2K8YW18_9BACT</name>
<gene>
    <name evidence="3" type="ORF">CWM47_08275</name>
</gene>
<evidence type="ECO:0000313" key="4">
    <source>
        <dbReference type="Proteomes" id="UP000232883"/>
    </source>
</evidence>
<dbReference type="AlphaFoldDB" id="A0A2K8YW18"/>
<dbReference type="Gene3D" id="3.40.50.2300">
    <property type="match status" value="1"/>
</dbReference>
<dbReference type="PROSITE" id="PS50110">
    <property type="entry name" value="RESPONSE_REGULATORY"/>
    <property type="match status" value="1"/>
</dbReference>
<dbReference type="SUPFAM" id="SSF52172">
    <property type="entry name" value="CheY-like"/>
    <property type="match status" value="1"/>
</dbReference>
<dbReference type="PANTHER" id="PTHR44520:SF2">
    <property type="entry name" value="RESPONSE REGULATOR RCP1"/>
    <property type="match status" value="1"/>
</dbReference>
<protein>
    <submittedName>
        <fullName evidence="3">Response regulator</fullName>
    </submittedName>
</protein>